<dbReference type="EMBL" id="JADQDF010000001">
    <property type="protein sequence ID" value="MBW0131876.1"/>
    <property type="molecule type" value="Genomic_DNA"/>
</dbReference>
<evidence type="ECO:0000256" key="1">
    <source>
        <dbReference type="SAM" id="Phobius"/>
    </source>
</evidence>
<accession>A0ABS6UIY9</accession>
<comment type="caution">
    <text evidence="2">The sequence shown here is derived from an EMBL/GenBank/DDBJ whole genome shotgun (WGS) entry which is preliminary data.</text>
</comment>
<keyword evidence="1" id="KW-0812">Transmembrane</keyword>
<name>A0ABS6UIY9_9PSEU</name>
<keyword evidence="3" id="KW-1185">Reference proteome</keyword>
<organism evidence="2 3">
    <name type="scientific">Pseudonocardia oceani</name>
    <dbReference type="NCBI Taxonomy" id="2792013"/>
    <lineage>
        <taxon>Bacteria</taxon>
        <taxon>Bacillati</taxon>
        <taxon>Actinomycetota</taxon>
        <taxon>Actinomycetes</taxon>
        <taxon>Pseudonocardiales</taxon>
        <taxon>Pseudonocardiaceae</taxon>
        <taxon>Pseudonocardia</taxon>
    </lineage>
</organism>
<evidence type="ECO:0008006" key="4">
    <source>
        <dbReference type="Google" id="ProtNLM"/>
    </source>
</evidence>
<proteinExistence type="predicted"/>
<dbReference type="Proteomes" id="UP000694300">
    <property type="component" value="Unassembled WGS sequence"/>
</dbReference>
<feature type="transmembrane region" description="Helical" evidence="1">
    <location>
        <begin position="134"/>
        <end position="156"/>
    </location>
</feature>
<feature type="transmembrane region" description="Helical" evidence="1">
    <location>
        <begin position="190"/>
        <end position="212"/>
    </location>
</feature>
<keyword evidence="1" id="KW-1133">Transmembrane helix</keyword>
<keyword evidence="1" id="KW-0472">Membrane</keyword>
<evidence type="ECO:0000313" key="2">
    <source>
        <dbReference type="EMBL" id="MBW0131876.1"/>
    </source>
</evidence>
<protein>
    <recommendedName>
        <fullName evidence="4">GDSL-like lipase/acylhydrolase family protein</fullName>
    </recommendedName>
</protein>
<gene>
    <name evidence="2" type="ORF">I4I82_29990</name>
</gene>
<sequence>MSTAPRPPQVRSPRTRSIGVRSWPSVLLVLFCLAVGVPVTVALTPGQDLVAFGQQVTVGARAPDLSVAGPAQVVQVGNTALDVDRLRVYGPLRPQITLGPVQRNAAAQAVLDPDAGPRLRDEAVGAVTGAFLSWYLWGAVLLVGFTLAASAGAAGLRTLLVLRAESRLPGGHRPLPEIWSDCVRGARRMAAAAVVASVLAWAAAGALAYAGAVNGLRNVGSLAQLVGARQLSPGPVGPPVGGFDGAVIGDSRVARLGGPPLPDGTPDDVACQRSTDSLAQQISALRGDRVLNLACPSATIASGLRGSQAEGGRVLPPQVGLLKQVQGLDWVAVAVGPNDVGWIDFLLYCYGVPDCADNLTQGEFDYRLAAFDRAFGELLADLNDLPGRPQIIVVTSYEPFPPDASCPDSRGPAEYPGLDEEKIALLGERNDAVNDVLVNGAQAYGFDVARPALRPLCGAERTGLGPDLQGLTDPFPFHPTGVGSLRMAAAVTPLLGPPPRQGG</sequence>
<evidence type="ECO:0000313" key="3">
    <source>
        <dbReference type="Proteomes" id="UP000694300"/>
    </source>
</evidence>
<reference evidence="2 3" key="1">
    <citation type="submission" date="2020-11" db="EMBL/GenBank/DDBJ databases">
        <title>Pseudonocardia abyssalis sp. nov. and Pseudonocardia oceani sp. nov., description and phylogenomic analysis of two novel actinomycetes isolated from the deep Southern Ocean.</title>
        <authorList>
            <person name="Parra J."/>
        </authorList>
    </citation>
    <scope>NUCLEOTIDE SEQUENCE [LARGE SCALE GENOMIC DNA]</scope>
    <source>
        <strain evidence="3">KRD185</strain>
    </source>
</reference>